<protein>
    <submittedName>
        <fullName evidence="1">Uncharacterized protein</fullName>
    </submittedName>
</protein>
<accession>A0ACC1NNT4</accession>
<dbReference type="EMBL" id="JANJQO010000162">
    <property type="protein sequence ID" value="KAJ2980937.1"/>
    <property type="molecule type" value="Genomic_DNA"/>
</dbReference>
<name>A0ACC1NNT4_9HYPO</name>
<comment type="caution">
    <text evidence="1">The sequence shown here is derived from an EMBL/GenBank/DDBJ whole genome shotgun (WGS) entry which is preliminary data.</text>
</comment>
<organism evidence="1 2">
    <name type="scientific">Zarea fungicola</name>
    <dbReference type="NCBI Taxonomy" id="93591"/>
    <lineage>
        <taxon>Eukaryota</taxon>
        <taxon>Fungi</taxon>
        <taxon>Dikarya</taxon>
        <taxon>Ascomycota</taxon>
        <taxon>Pezizomycotina</taxon>
        <taxon>Sordariomycetes</taxon>
        <taxon>Hypocreomycetidae</taxon>
        <taxon>Hypocreales</taxon>
        <taxon>Cordycipitaceae</taxon>
        <taxon>Zarea</taxon>
    </lineage>
</organism>
<reference evidence="1" key="1">
    <citation type="submission" date="2022-08" db="EMBL/GenBank/DDBJ databases">
        <title>Genome Sequence of Lecanicillium fungicola.</title>
        <authorList>
            <person name="Buettner E."/>
        </authorList>
    </citation>
    <scope>NUCLEOTIDE SEQUENCE</scope>
    <source>
        <strain evidence="1">Babe33</strain>
    </source>
</reference>
<evidence type="ECO:0000313" key="1">
    <source>
        <dbReference type="EMBL" id="KAJ2980937.1"/>
    </source>
</evidence>
<gene>
    <name evidence="1" type="ORF">NQ176_g2336</name>
</gene>
<keyword evidence="2" id="KW-1185">Reference proteome</keyword>
<evidence type="ECO:0000313" key="2">
    <source>
        <dbReference type="Proteomes" id="UP001143910"/>
    </source>
</evidence>
<proteinExistence type="predicted"/>
<sequence length="259" mass="29548">MSEAKWTDTPLTLLHTPVYQTKKSDFWTDGASHMCVVHNAMYRGFNSIYQQAPHVADADKAAFIGYCQAWIKFLHSHTEHEESGMFLMAEELLQEKVFDGMHEEHEAILGPLKELEDYLSEMAAKPKHLSASNLLAILDTLYPPLESHFNEEVQRIAGFAAHPNTPAQGSAKEKEVTAQFAKWGEKSLTEPGVTDVLVFFLLNLDREHEDGLWKNWPPIPEPVRWAMVNVAGQWHRSWWKFASCDSSGKRRELYARGPK</sequence>
<dbReference type="Proteomes" id="UP001143910">
    <property type="component" value="Unassembled WGS sequence"/>
</dbReference>